<proteinExistence type="predicted"/>
<gene>
    <name evidence="1" type="ORF">UFOPK2243_00977</name>
</gene>
<protein>
    <submittedName>
        <fullName evidence="1">Unannotated protein</fullName>
    </submittedName>
</protein>
<dbReference type="AlphaFoldDB" id="A0A6J6LC14"/>
<sequence>MVLAVGERVSHDTFGLGTVVAVAGEGDKSEATIDFGDYGQKRLLLRYAPVEKL</sequence>
<dbReference type="Pfam" id="PF21196">
    <property type="entry name" value="PcrA_UvrD_tudor"/>
    <property type="match status" value="1"/>
</dbReference>
<reference evidence="1" key="1">
    <citation type="submission" date="2020-05" db="EMBL/GenBank/DDBJ databases">
        <authorList>
            <person name="Chiriac C."/>
            <person name="Salcher M."/>
            <person name="Ghai R."/>
            <person name="Kavagutti S V."/>
        </authorList>
    </citation>
    <scope>NUCLEOTIDE SEQUENCE</scope>
</reference>
<name>A0A6J6LC14_9ZZZZ</name>
<evidence type="ECO:0000313" key="1">
    <source>
        <dbReference type="EMBL" id="CAB4658698.1"/>
    </source>
</evidence>
<organism evidence="1">
    <name type="scientific">freshwater metagenome</name>
    <dbReference type="NCBI Taxonomy" id="449393"/>
    <lineage>
        <taxon>unclassified sequences</taxon>
        <taxon>metagenomes</taxon>
        <taxon>ecological metagenomes</taxon>
    </lineage>
</organism>
<dbReference type="EMBL" id="CAEZWL010000032">
    <property type="protein sequence ID" value="CAB4658698.1"/>
    <property type="molecule type" value="Genomic_DNA"/>
</dbReference>
<accession>A0A6J6LC14</accession>